<dbReference type="Proteomes" id="UP000199035">
    <property type="component" value="Unassembled WGS sequence"/>
</dbReference>
<evidence type="ECO:0000313" key="3">
    <source>
        <dbReference type="EMBL" id="SDX91224.1"/>
    </source>
</evidence>
<proteinExistence type="predicted"/>
<feature type="transmembrane region" description="Helical" evidence="1">
    <location>
        <begin position="50"/>
        <end position="72"/>
    </location>
</feature>
<dbReference type="EMBL" id="FNPK01000001">
    <property type="protein sequence ID" value="SDX91224.1"/>
    <property type="molecule type" value="Genomic_DNA"/>
</dbReference>
<dbReference type="RefSeq" id="WP_092686706.1">
    <property type="nucleotide sequence ID" value="NZ_FNPK01000001.1"/>
</dbReference>
<accession>A0A1H3FM68</accession>
<dbReference type="Pfam" id="PF13387">
    <property type="entry name" value="Lnb_N"/>
    <property type="match status" value="1"/>
</dbReference>
<evidence type="ECO:0000259" key="2">
    <source>
        <dbReference type="Pfam" id="PF13387"/>
    </source>
</evidence>
<feature type="transmembrane region" description="Helical" evidence="1">
    <location>
        <begin position="78"/>
        <end position="95"/>
    </location>
</feature>
<feature type="domain" description="Lnb N-terminal periplasmic" evidence="2">
    <location>
        <begin position="136"/>
        <end position="294"/>
    </location>
</feature>
<gene>
    <name evidence="3" type="ORF">SAMN05421643_101128</name>
</gene>
<dbReference type="InterPro" id="IPR025178">
    <property type="entry name" value="Lnb_N"/>
</dbReference>
<dbReference type="AlphaFoldDB" id="A0A1H3FM68"/>
<dbReference type="STRING" id="595670.SAMN05421643_101128"/>
<name>A0A1H3FM68_9GAMM</name>
<keyword evidence="1" id="KW-0812">Transmembrane</keyword>
<reference evidence="4" key="1">
    <citation type="submission" date="2016-10" db="EMBL/GenBank/DDBJ databases">
        <authorList>
            <person name="Varghese N."/>
            <person name="Submissions S."/>
        </authorList>
    </citation>
    <scope>NUCLEOTIDE SEQUENCE [LARGE SCALE GENOMIC DNA]</scope>
    <source>
        <strain evidence="4">ANC 5109</strain>
    </source>
</reference>
<keyword evidence="4" id="KW-1185">Reference proteome</keyword>
<keyword evidence="1" id="KW-0472">Membrane</keyword>
<organism evidence="3 4">
    <name type="scientific">Acinetobacter kyonggiensis</name>
    <dbReference type="NCBI Taxonomy" id="595670"/>
    <lineage>
        <taxon>Bacteria</taxon>
        <taxon>Pseudomonadati</taxon>
        <taxon>Pseudomonadota</taxon>
        <taxon>Gammaproteobacteria</taxon>
        <taxon>Moraxellales</taxon>
        <taxon>Moraxellaceae</taxon>
        <taxon>Acinetobacter</taxon>
    </lineage>
</organism>
<sequence length="359" mass="41705">MHNIGKTEFFTALGMGLLHSIFSLFVILSSIWLCLALWFQEPLGGLMTRILIGIWIAFALSIIGIYTTQAFFSRHTDILLYILGLLCGLCWYFGLEAKQDRDWNPEVAQVLAYEQQGDLVTLHNVRNFNWHADGHYDERWESRQFDLKQITGVNIITSYWMGPRIAHTLVSFDFANSRPLTFSIEIRKEKNEEFSTIGGFFRKYELSLVAADEKDLIYTRSNSRGEQVYFFPINMSKAESRALFEQYLRKSNDLKKQPKWYNTLTSNCTTLVFDMVQAVSKQHLPIDYRLLASGYLPNYLYDLNAISHDLSMKQWYEKAHINPRVSELNDLSSTQYSALIRQNLPQRKIETPNKTATLK</sequence>
<keyword evidence="1" id="KW-1133">Transmembrane helix</keyword>
<evidence type="ECO:0000313" key="4">
    <source>
        <dbReference type="Proteomes" id="UP000199035"/>
    </source>
</evidence>
<evidence type="ECO:0000256" key="1">
    <source>
        <dbReference type="SAM" id="Phobius"/>
    </source>
</evidence>
<feature type="transmembrane region" description="Helical" evidence="1">
    <location>
        <begin position="12"/>
        <end position="38"/>
    </location>
</feature>
<protein>
    <recommendedName>
        <fullName evidence="2">Lnb N-terminal periplasmic domain-containing protein</fullName>
    </recommendedName>
</protein>